<accession>A0A2G8RW14</accession>
<evidence type="ECO:0000256" key="1">
    <source>
        <dbReference type="SAM" id="MobiDB-lite"/>
    </source>
</evidence>
<dbReference type="PANTHER" id="PTHR46579:SF2">
    <property type="entry name" value="C2H2-TYPE DOMAIN-CONTAINING PROTEIN"/>
    <property type="match status" value="1"/>
</dbReference>
<dbReference type="InterPro" id="IPR004242">
    <property type="entry name" value="Transposase_21"/>
</dbReference>
<name>A0A2G8RW14_9APHY</name>
<feature type="region of interest" description="Disordered" evidence="1">
    <location>
        <begin position="1"/>
        <end position="21"/>
    </location>
</feature>
<keyword evidence="3" id="KW-1185">Reference proteome</keyword>
<evidence type="ECO:0000313" key="3">
    <source>
        <dbReference type="Proteomes" id="UP000230002"/>
    </source>
</evidence>
<sequence>MPKVPRLRHSALPRAPPRPSDLAVRHVHEPRTPQDYFVRDVLALPGQDRGHPFECRVGLHLFVEKTTHPVEGIFQDPDTRKLFLCIYPPIPSRPLAVHLDTFDGNDIDAPGAPLWASHVEASRESPLQIFCLAEGLRERAWRLSGQVPSGQSALVLLRLAMVRYLDSFLCFARYTVPATSREVSSRFTAIEKVSDVAPPPRPGLEPRTNTNSIPETCQGLGILEGNSADTEVTQNKDGDGRATTNRSPIQSLIQGATMLENQGNSLFTRIALAPAAAYRMAQSPTSSEISASFVIPSALSSLFTPSAPPTLPAFERPEVISDQTTFEDMSGSEDEDAVCDNSDWEDIGDEDLCGELSDSHLPNGFPSAPPLPTSTPTLSSTSPSSDSIPSPPPQDIDEYYTHPEFDGEQPLAALRLWHPAIVLAALLVAWLHLSGHLPFRYCDTALTVIGYMLMLLGHKDLLAVLPGSLSGCFSALRVEPRFQIHPVCPACHRVFPLAVYANRLAHCDRAPCKHALFRWEDLPGRSSQARPGSAKPVLQFPYKSIAEQLASILGMPGVEDAVDAWRKRHRVSGVLRDIFDGRICRQLLGPDGLSFFRYDLHDTGPDGELRLGVTLGVDWFSYIRSKLSPSHSSCPMSLSIVNLPFYLRYRTAYLLLAGIMPGPKEADPEQVQRYMRVLVNELLRLWFYGAVIPTPKNPKGRRVRVILVGVVCDKPAAHKLGGFGSHSHSFFCTRDWISQAFKATIEAFKKHAFRSRTDSQHRVYMAQYTQCSTKADKEDFVRTYATRWSELSRLPYFDMCRMIVIDPMHNLFLGLVKSHFYHIWVQLKFFRKSRELRCLHEILEQVELPAKLGRLPKLIGEPAGGSLTADQWLILGTIVGPIVLPDLWRRFLDGLDGPDLQERLGTVASAAAARREKRAAKRTAGHESRAVGKQNGKRSGARRRKKVIEDVAAAPRRSGRVLKPTEKRQGMVLEPDDSGALEIEDEDSWSQDSENDDGEDGDGNLPTSKLHPRDLDNFLKLAEALSLYLADELTEESAAKADSLLREYCTELLEASVVL</sequence>
<feature type="compositionally biased region" description="Low complexity" evidence="1">
    <location>
        <begin position="374"/>
        <end position="388"/>
    </location>
</feature>
<feature type="compositionally biased region" description="Basic residues" evidence="1">
    <location>
        <begin position="935"/>
        <end position="946"/>
    </location>
</feature>
<reference evidence="2 3" key="1">
    <citation type="journal article" date="2015" name="Sci. Rep.">
        <title>Chromosome-level genome map provides insights into diverse defense mechanisms in the medicinal fungus Ganoderma sinense.</title>
        <authorList>
            <person name="Zhu Y."/>
            <person name="Xu J."/>
            <person name="Sun C."/>
            <person name="Zhou S."/>
            <person name="Xu H."/>
            <person name="Nelson D.R."/>
            <person name="Qian J."/>
            <person name="Song J."/>
            <person name="Luo H."/>
            <person name="Xiang L."/>
            <person name="Li Y."/>
            <person name="Xu Z."/>
            <person name="Ji A."/>
            <person name="Wang L."/>
            <person name="Lu S."/>
            <person name="Hayward A."/>
            <person name="Sun W."/>
            <person name="Li X."/>
            <person name="Schwartz D.C."/>
            <person name="Wang Y."/>
            <person name="Chen S."/>
        </authorList>
    </citation>
    <scope>NUCLEOTIDE SEQUENCE [LARGE SCALE GENOMIC DNA]</scope>
    <source>
        <strain evidence="2 3">ZZ0214-1</strain>
    </source>
</reference>
<dbReference type="Pfam" id="PF02992">
    <property type="entry name" value="Transposase_21"/>
    <property type="match status" value="1"/>
</dbReference>
<feature type="compositionally biased region" description="Acidic residues" evidence="1">
    <location>
        <begin position="330"/>
        <end position="353"/>
    </location>
</feature>
<organism evidence="2 3">
    <name type="scientific">Ganoderma sinense ZZ0214-1</name>
    <dbReference type="NCBI Taxonomy" id="1077348"/>
    <lineage>
        <taxon>Eukaryota</taxon>
        <taxon>Fungi</taxon>
        <taxon>Dikarya</taxon>
        <taxon>Basidiomycota</taxon>
        <taxon>Agaricomycotina</taxon>
        <taxon>Agaricomycetes</taxon>
        <taxon>Polyporales</taxon>
        <taxon>Polyporaceae</taxon>
        <taxon>Ganoderma</taxon>
    </lineage>
</organism>
<comment type="caution">
    <text evidence="2">The sequence shown here is derived from an EMBL/GenBank/DDBJ whole genome shotgun (WGS) entry which is preliminary data.</text>
</comment>
<feature type="compositionally biased region" description="Acidic residues" evidence="1">
    <location>
        <begin position="974"/>
        <end position="1002"/>
    </location>
</feature>
<gene>
    <name evidence="2" type="ORF">GSI_11424</name>
</gene>
<feature type="region of interest" description="Disordered" evidence="1">
    <location>
        <begin position="194"/>
        <end position="213"/>
    </location>
</feature>
<dbReference type="OrthoDB" id="3239894at2759"/>
<feature type="compositionally biased region" description="Basic residues" evidence="1">
    <location>
        <begin position="1"/>
        <end position="11"/>
    </location>
</feature>
<dbReference type="AlphaFoldDB" id="A0A2G8RW14"/>
<feature type="region of interest" description="Disordered" evidence="1">
    <location>
        <begin position="911"/>
        <end position="1010"/>
    </location>
</feature>
<evidence type="ECO:0000313" key="2">
    <source>
        <dbReference type="EMBL" id="PIL25674.1"/>
    </source>
</evidence>
<dbReference type="Proteomes" id="UP000230002">
    <property type="component" value="Unassembled WGS sequence"/>
</dbReference>
<feature type="region of interest" description="Disordered" evidence="1">
    <location>
        <begin position="326"/>
        <end position="395"/>
    </location>
</feature>
<dbReference type="EMBL" id="AYKW01000045">
    <property type="protein sequence ID" value="PIL25674.1"/>
    <property type="molecule type" value="Genomic_DNA"/>
</dbReference>
<protein>
    <submittedName>
        <fullName evidence="2">Uncharacterized protein</fullName>
    </submittedName>
</protein>
<dbReference type="PANTHER" id="PTHR46579">
    <property type="entry name" value="F5/8 TYPE C DOMAIN-CONTAINING PROTEIN-RELATED"/>
    <property type="match status" value="1"/>
</dbReference>
<proteinExistence type="predicted"/>